<dbReference type="AlphaFoldDB" id="A0A444YSW3"/>
<comment type="caution">
    <text evidence="2">The sequence shown here is derived from an EMBL/GenBank/DDBJ whole genome shotgun (WGS) entry which is preliminary data.</text>
</comment>
<accession>A0A444YSW3</accession>
<organism evidence="2 3">
    <name type="scientific">Arachis hypogaea</name>
    <name type="common">Peanut</name>
    <dbReference type="NCBI Taxonomy" id="3818"/>
    <lineage>
        <taxon>Eukaryota</taxon>
        <taxon>Viridiplantae</taxon>
        <taxon>Streptophyta</taxon>
        <taxon>Embryophyta</taxon>
        <taxon>Tracheophyta</taxon>
        <taxon>Spermatophyta</taxon>
        <taxon>Magnoliopsida</taxon>
        <taxon>eudicotyledons</taxon>
        <taxon>Gunneridae</taxon>
        <taxon>Pentapetalae</taxon>
        <taxon>rosids</taxon>
        <taxon>fabids</taxon>
        <taxon>Fabales</taxon>
        <taxon>Fabaceae</taxon>
        <taxon>Papilionoideae</taxon>
        <taxon>50 kb inversion clade</taxon>
        <taxon>dalbergioids sensu lato</taxon>
        <taxon>Dalbergieae</taxon>
        <taxon>Pterocarpus clade</taxon>
        <taxon>Arachis</taxon>
    </lineage>
</organism>
<sequence>MVLSTFGTQGEHMKMVSWLKKMRSSDISFNSSIDNGNSFRRRCGGEEEEGEQRRRKRVTSNGGHR</sequence>
<protein>
    <submittedName>
        <fullName evidence="2">Uncharacterized protein</fullName>
    </submittedName>
</protein>
<keyword evidence="3" id="KW-1185">Reference proteome</keyword>
<gene>
    <name evidence="2" type="ORF">Ahy_B06g084824</name>
</gene>
<feature type="compositionally biased region" description="Basic residues" evidence="1">
    <location>
        <begin position="53"/>
        <end position="65"/>
    </location>
</feature>
<name>A0A444YSW3_ARAHY</name>
<feature type="region of interest" description="Disordered" evidence="1">
    <location>
        <begin position="27"/>
        <end position="65"/>
    </location>
</feature>
<dbReference type="Proteomes" id="UP000289738">
    <property type="component" value="Chromosome B06"/>
</dbReference>
<dbReference type="EMBL" id="SDMP01000016">
    <property type="protein sequence ID" value="RYR04998.1"/>
    <property type="molecule type" value="Genomic_DNA"/>
</dbReference>
<dbReference type="SMR" id="A0A444YSW3"/>
<evidence type="ECO:0000256" key="1">
    <source>
        <dbReference type="SAM" id="MobiDB-lite"/>
    </source>
</evidence>
<reference evidence="2 3" key="1">
    <citation type="submission" date="2019-01" db="EMBL/GenBank/DDBJ databases">
        <title>Sequencing of cultivated peanut Arachis hypogaea provides insights into genome evolution and oil improvement.</title>
        <authorList>
            <person name="Chen X."/>
        </authorList>
    </citation>
    <scope>NUCLEOTIDE SEQUENCE [LARGE SCALE GENOMIC DNA]</scope>
    <source>
        <strain evidence="3">cv. Fuhuasheng</strain>
        <tissue evidence="2">Leaves</tissue>
    </source>
</reference>
<evidence type="ECO:0000313" key="2">
    <source>
        <dbReference type="EMBL" id="RYR04998.1"/>
    </source>
</evidence>
<dbReference type="Gramene" id="arahy.Tifrunner.gnm2.ann2.Ah16g419800.1">
    <property type="protein sequence ID" value="arahy.Tifrunner.gnm2.ann2.Ah16g419800.1-CDS"/>
    <property type="gene ID" value="arahy.Tifrunner.gnm2.ann2.Ah16g419800"/>
</dbReference>
<evidence type="ECO:0000313" key="3">
    <source>
        <dbReference type="Proteomes" id="UP000289738"/>
    </source>
</evidence>
<proteinExistence type="predicted"/>
<feature type="compositionally biased region" description="Low complexity" evidence="1">
    <location>
        <begin position="27"/>
        <end position="38"/>
    </location>
</feature>